<dbReference type="SMART" id="SM00283">
    <property type="entry name" value="MA"/>
    <property type="match status" value="1"/>
</dbReference>
<dbReference type="Proteomes" id="UP000094795">
    <property type="component" value="Unassembled WGS sequence"/>
</dbReference>
<dbReference type="EMBL" id="LQZT01000048">
    <property type="protein sequence ID" value="OCW55880.1"/>
    <property type="molecule type" value="Genomic_DNA"/>
</dbReference>
<feature type="compositionally biased region" description="Basic and acidic residues" evidence="5">
    <location>
        <begin position="569"/>
        <end position="587"/>
    </location>
</feature>
<dbReference type="PROSITE" id="PS50885">
    <property type="entry name" value="HAMP"/>
    <property type="match status" value="2"/>
</dbReference>
<evidence type="ECO:0000256" key="1">
    <source>
        <dbReference type="ARBA" id="ARBA00004370"/>
    </source>
</evidence>
<keyword evidence="6" id="KW-0812">Transmembrane</keyword>
<keyword evidence="2" id="KW-0145">Chemotaxis</keyword>
<feature type="region of interest" description="Disordered" evidence="5">
    <location>
        <begin position="441"/>
        <end position="460"/>
    </location>
</feature>
<accession>A0A1C1YR81</accession>
<dbReference type="SUPFAM" id="SSF58104">
    <property type="entry name" value="Methyl-accepting chemotaxis protein (MCP) signaling domain"/>
    <property type="match status" value="1"/>
</dbReference>
<keyword evidence="6" id="KW-0472">Membrane</keyword>
<evidence type="ECO:0008006" key="11">
    <source>
        <dbReference type="Google" id="ProtNLM"/>
    </source>
</evidence>
<dbReference type="PROSITE" id="PS50111">
    <property type="entry name" value="CHEMOTAXIS_TRANSDUC_2"/>
    <property type="match status" value="1"/>
</dbReference>
<keyword evidence="4" id="KW-0807">Transducer</keyword>
<dbReference type="CDD" id="cd11386">
    <property type="entry name" value="MCP_signal"/>
    <property type="match status" value="1"/>
</dbReference>
<evidence type="ECO:0000256" key="2">
    <source>
        <dbReference type="ARBA" id="ARBA00022500"/>
    </source>
</evidence>
<dbReference type="InterPro" id="IPR004089">
    <property type="entry name" value="MCPsignal_dom"/>
</dbReference>
<comment type="subcellular location">
    <subcellularLocation>
        <location evidence="1">Membrane</location>
    </subcellularLocation>
</comment>
<organism evidence="9 10">
    <name type="scientific">Hoeflea olei</name>
    <dbReference type="NCBI Taxonomy" id="1480615"/>
    <lineage>
        <taxon>Bacteria</taxon>
        <taxon>Pseudomonadati</taxon>
        <taxon>Pseudomonadota</taxon>
        <taxon>Alphaproteobacteria</taxon>
        <taxon>Hyphomicrobiales</taxon>
        <taxon>Rhizobiaceae</taxon>
        <taxon>Hoeflea</taxon>
    </lineage>
</organism>
<feature type="region of interest" description="Disordered" evidence="5">
    <location>
        <begin position="567"/>
        <end position="590"/>
    </location>
</feature>
<dbReference type="GO" id="GO:0006935">
    <property type="term" value="P:chemotaxis"/>
    <property type="evidence" value="ECO:0007669"/>
    <property type="project" value="UniProtKB-KW"/>
</dbReference>
<gene>
    <name evidence="9" type="ORF">AWJ14_11620</name>
</gene>
<feature type="domain" description="HAMP" evidence="8">
    <location>
        <begin position="466"/>
        <end position="518"/>
    </location>
</feature>
<feature type="domain" description="HAMP" evidence="8">
    <location>
        <begin position="385"/>
        <end position="438"/>
    </location>
</feature>
<keyword evidence="6" id="KW-1133">Transmembrane helix</keyword>
<dbReference type="FunFam" id="1.10.287.950:FF:000001">
    <property type="entry name" value="Methyl-accepting chemotaxis sensory transducer"/>
    <property type="match status" value="1"/>
</dbReference>
<comment type="similarity">
    <text evidence="3">Belongs to the methyl-accepting chemotaxis (MCP) protein family.</text>
</comment>
<dbReference type="InterPro" id="IPR051310">
    <property type="entry name" value="MCP_chemotaxis"/>
</dbReference>
<evidence type="ECO:0000256" key="6">
    <source>
        <dbReference type="SAM" id="Phobius"/>
    </source>
</evidence>
<evidence type="ECO:0000259" key="8">
    <source>
        <dbReference type="PROSITE" id="PS50885"/>
    </source>
</evidence>
<reference evidence="9 10" key="1">
    <citation type="submission" date="2015-12" db="EMBL/GenBank/DDBJ databases">
        <authorList>
            <person name="Shamseldin A."/>
            <person name="Moawad H."/>
            <person name="Abd El-Rahim W.M."/>
            <person name="Sadowsky M.J."/>
        </authorList>
    </citation>
    <scope>NUCLEOTIDE SEQUENCE [LARGE SCALE GENOMIC DNA]</scope>
    <source>
        <strain evidence="9 10">JC234</strain>
    </source>
</reference>
<feature type="transmembrane region" description="Helical" evidence="6">
    <location>
        <begin position="12"/>
        <end position="38"/>
    </location>
</feature>
<dbReference type="STRING" id="1480615.AWJ14_11620"/>
<proteinExistence type="inferred from homology"/>
<dbReference type="SMART" id="SM00304">
    <property type="entry name" value="HAMP"/>
    <property type="match status" value="2"/>
</dbReference>
<keyword evidence="10" id="KW-1185">Reference proteome</keyword>
<dbReference type="Gene3D" id="6.10.340.10">
    <property type="match status" value="1"/>
</dbReference>
<dbReference type="AlphaFoldDB" id="A0A1C1YR81"/>
<evidence type="ECO:0000259" key="7">
    <source>
        <dbReference type="PROSITE" id="PS50111"/>
    </source>
</evidence>
<name>A0A1C1YR81_9HYPH</name>
<dbReference type="Pfam" id="PF00015">
    <property type="entry name" value="MCPsignal"/>
    <property type="match status" value="1"/>
</dbReference>
<evidence type="ECO:0000256" key="4">
    <source>
        <dbReference type="PROSITE-ProRule" id="PRU00284"/>
    </source>
</evidence>
<evidence type="ECO:0000313" key="9">
    <source>
        <dbReference type="EMBL" id="OCW55880.1"/>
    </source>
</evidence>
<evidence type="ECO:0000256" key="3">
    <source>
        <dbReference type="ARBA" id="ARBA00029447"/>
    </source>
</evidence>
<dbReference type="Pfam" id="PF00672">
    <property type="entry name" value="HAMP"/>
    <property type="match status" value="1"/>
</dbReference>
<evidence type="ECO:0000256" key="5">
    <source>
        <dbReference type="SAM" id="MobiDB-lite"/>
    </source>
</evidence>
<dbReference type="GO" id="GO:0007165">
    <property type="term" value="P:signal transduction"/>
    <property type="evidence" value="ECO:0007669"/>
    <property type="project" value="UniProtKB-KW"/>
</dbReference>
<dbReference type="Gene3D" id="1.10.287.950">
    <property type="entry name" value="Methyl-accepting chemotaxis protein"/>
    <property type="match status" value="1"/>
</dbReference>
<dbReference type="PANTHER" id="PTHR43531:SF11">
    <property type="entry name" value="METHYL-ACCEPTING CHEMOTAXIS PROTEIN 3"/>
    <property type="match status" value="1"/>
</dbReference>
<dbReference type="Gene3D" id="3.30.450.20">
    <property type="entry name" value="PAS domain"/>
    <property type="match status" value="2"/>
</dbReference>
<dbReference type="CDD" id="cd06225">
    <property type="entry name" value="HAMP"/>
    <property type="match status" value="1"/>
</dbReference>
<dbReference type="GO" id="GO:0016020">
    <property type="term" value="C:membrane"/>
    <property type="evidence" value="ECO:0007669"/>
    <property type="project" value="UniProtKB-SubCell"/>
</dbReference>
<feature type="domain" description="Methyl-accepting transducer" evidence="7">
    <location>
        <begin position="523"/>
        <end position="752"/>
    </location>
</feature>
<dbReference type="PANTHER" id="PTHR43531">
    <property type="entry name" value="PROTEIN ICFG"/>
    <property type="match status" value="1"/>
</dbReference>
<dbReference type="InterPro" id="IPR003660">
    <property type="entry name" value="HAMP_dom"/>
</dbReference>
<protein>
    <recommendedName>
        <fullName evidence="11">Chemotaxis protein</fullName>
    </recommendedName>
</protein>
<comment type="caution">
    <text evidence="9">The sequence shown here is derived from an EMBL/GenBank/DDBJ whole genome shotgun (WGS) entry which is preliminary data.</text>
</comment>
<sequence>MTTSIFKRFDNIQFKVVGIAGLSIIGVVAALTGSAIYFSNSSNEFAATKMDAIAREQTTEILINRAAAEAGEIKSELRVAIDAAREMATSFSVLAGNRAGATPPMARREQMNSVMQRVLERNPTINGAYSAWEPNAVDGNDEAFRNRNDTGADATGRFLPYWTRTANGKYKVEPLSGHEDTSMGSNGLQTGVWYLDPRATGKERIVGPLTYPAEGKVESLATFAIPVMIDGKFRGITGANFNLGFIQELATTVNQSLFEGKGSVVIISDNGLIIANSTDASLIGKDVSQAGAEWAKSMEAVTAAKPLAIDDPARDNINVYSPIELSADGAPWSFAISVPRDVALAQVTALTANLSEQASFATLVQAGIGIAIAIVACLVMAVAARNIAKPIEKITAAMKDLVNGDTHAPIPFQDRGDEVGQIANAVSVFRDNAIERKRLEQEAEANRSMGETERLERDAQKAREAADVQFAVDNLAAGLTKLSDGDVSYRIDTPFVESLDSVRRDFNQSAEKLQMALQVVARNADGINAGAREIKSSSDDLSRRTEQQAAALEETAAALEEITTTVRNSSDRAQEAGHLVERTKTGAEESGQVVSRAVEAMQRIEHSSGEIANIISVIDEIAFQTNLLALNAGVEAARAGEAGRGFAVVAQEVRELAQRSAKAAKEINTLITNSNEQVREGVELVGNTGSALEKIAGEVQEINKHVKAIVESAAEQSSGIQQINAAINQMDQDTQKNAAMVEQTTAASHDLASEAASLNELLRQFKLGTDGEASRAAPAAGSGDTSPVRAMGRKIAAAFSGNTALKAQNDAWDDF</sequence>
<dbReference type="CDD" id="cd12913">
    <property type="entry name" value="PDC1_MCP_like"/>
    <property type="match status" value="1"/>
</dbReference>
<evidence type="ECO:0000313" key="10">
    <source>
        <dbReference type="Proteomes" id="UP000094795"/>
    </source>
</evidence>